<evidence type="ECO:0000313" key="5">
    <source>
        <dbReference type="Proteomes" id="UP000020467"/>
    </source>
</evidence>
<protein>
    <recommendedName>
        <fullName evidence="3">AB hydrolase-1 domain-containing protein</fullName>
    </recommendedName>
</protein>
<name>A0A010S3L2_9PEZI</name>
<keyword evidence="1" id="KW-0378">Hydrolase</keyword>
<dbReference type="Gene3D" id="3.40.50.1820">
    <property type="entry name" value="alpha/beta hydrolase"/>
    <property type="match status" value="1"/>
</dbReference>
<evidence type="ECO:0000259" key="3">
    <source>
        <dbReference type="Pfam" id="PF00561"/>
    </source>
</evidence>
<dbReference type="eggNOG" id="KOG4178">
    <property type="taxonomic scope" value="Eukaryota"/>
</dbReference>
<organism evidence="4 5">
    <name type="scientific">Colletotrichum fioriniae PJ7</name>
    <dbReference type="NCBI Taxonomy" id="1445577"/>
    <lineage>
        <taxon>Eukaryota</taxon>
        <taxon>Fungi</taxon>
        <taxon>Dikarya</taxon>
        <taxon>Ascomycota</taxon>
        <taxon>Pezizomycotina</taxon>
        <taxon>Sordariomycetes</taxon>
        <taxon>Hypocreomycetidae</taxon>
        <taxon>Glomerellales</taxon>
        <taxon>Glomerellaceae</taxon>
        <taxon>Colletotrichum</taxon>
        <taxon>Colletotrichum acutatum species complex</taxon>
    </lineage>
</organism>
<dbReference type="Pfam" id="PF00561">
    <property type="entry name" value="Abhydrolase_1"/>
    <property type="match status" value="1"/>
</dbReference>
<dbReference type="OrthoDB" id="408373at2759"/>
<dbReference type="PRINTS" id="PR00111">
    <property type="entry name" value="ABHYDROLASE"/>
</dbReference>
<dbReference type="InterPro" id="IPR029058">
    <property type="entry name" value="AB_hydrolase_fold"/>
</dbReference>
<reference evidence="4 5" key="1">
    <citation type="submission" date="2014-02" db="EMBL/GenBank/DDBJ databases">
        <title>The genome sequence of Colletotrichum fioriniae PJ7.</title>
        <authorList>
            <person name="Baroncelli R."/>
            <person name="Thon M.R."/>
        </authorList>
    </citation>
    <scope>NUCLEOTIDE SEQUENCE [LARGE SCALE GENOMIC DNA]</scope>
    <source>
        <strain evidence="4 5">PJ7</strain>
    </source>
</reference>
<dbReference type="PANTHER" id="PTHR43329">
    <property type="entry name" value="EPOXIDE HYDROLASE"/>
    <property type="match status" value="1"/>
</dbReference>
<sequence>MSVSVASASTRSGFIMSEGVRIHFYVTGQGPLMVLLHGFPDNSRTWTHQVAKFSKTHTVVCPTLRGYPPSDIPTVKQDAYSLQTVVGDILAILDHFNAAQAIVGGHDFGGGAIQLLALHHPERISGLIIMNSPILPRFHELIQFDKDQQAQSAYTIHHIQYQKGDDKNLGAALEGIKDDEQRREMHDYLSEYPMDGMYAYYKYNYPSPPYGQPVDTSGMIYQVPTLIIWGLADTYFSTKFLDGIPRSFVNSVRLVTFPGAGHWVFREQSDRVNREIRSWLQVLGNMSG</sequence>
<evidence type="ECO:0000313" key="4">
    <source>
        <dbReference type="EMBL" id="EXF85219.1"/>
    </source>
</evidence>
<dbReference type="GO" id="GO:0016787">
    <property type="term" value="F:hydrolase activity"/>
    <property type="evidence" value="ECO:0007669"/>
    <property type="project" value="UniProtKB-KW"/>
</dbReference>
<dbReference type="AlphaFoldDB" id="A0A010S3L2"/>
<feature type="domain" description="AB hydrolase-1" evidence="3">
    <location>
        <begin position="31"/>
        <end position="265"/>
    </location>
</feature>
<dbReference type="HOGENOM" id="CLU_020336_7_3_1"/>
<evidence type="ECO:0000256" key="1">
    <source>
        <dbReference type="ARBA" id="ARBA00022801"/>
    </source>
</evidence>
<accession>A0A010S3L2</accession>
<dbReference type="SUPFAM" id="SSF53474">
    <property type="entry name" value="alpha/beta-Hydrolases"/>
    <property type="match status" value="1"/>
</dbReference>
<dbReference type="PRINTS" id="PR00412">
    <property type="entry name" value="EPOXHYDRLASE"/>
</dbReference>
<comment type="similarity">
    <text evidence="2">Belongs to the AB hydrolase superfamily. Epoxide hydrolase family.</text>
</comment>
<comment type="caution">
    <text evidence="4">The sequence shown here is derived from an EMBL/GenBank/DDBJ whole genome shotgun (WGS) entry which is preliminary data.</text>
</comment>
<evidence type="ECO:0000256" key="2">
    <source>
        <dbReference type="ARBA" id="ARBA00038334"/>
    </source>
</evidence>
<dbReference type="Proteomes" id="UP000020467">
    <property type="component" value="Unassembled WGS sequence"/>
</dbReference>
<dbReference type="EMBL" id="JARH01000118">
    <property type="protein sequence ID" value="EXF85219.1"/>
    <property type="molecule type" value="Genomic_DNA"/>
</dbReference>
<proteinExistence type="inferred from homology"/>
<keyword evidence="5" id="KW-1185">Reference proteome</keyword>
<dbReference type="InterPro" id="IPR000639">
    <property type="entry name" value="Epox_hydrolase-like"/>
</dbReference>
<gene>
    <name evidence="4" type="ORF">CFIO01_03290</name>
</gene>
<dbReference type="InterPro" id="IPR000073">
    <property type="entry name" value="AB_hydrolase_1"/>
</dbReference>
<dbReference type="KEGG" id="cfj:CFIO01_03290"/>